<sequence>MSDNTAREQLTSTMSQQKDATSDSSAQSSCARDTPTPGESTQSSAISVADGKEPQTVGYEEGPSRPITPRPASTWPKASKEVNDKQDLDSQLAKDKIYIKTALGNHPSKPKHGSQSPEPEEGSVTPVAPDQGLRVLTKEEFQKIYQREAKVMTQRLEAREIQRMCNPTPSNDAKFSGYWEQELLPRVVRILEEKVQGAYHINVRMGDGPDERVIDLVTKGNCAKQYGHLLESAKNEILPEEFSTKTRFDFRGGKRIRCVDGNGSYPFLQSDRSTILEVRNPRHYGDPVIPRQSGR</sequence>
<protein>
    <submittedName>
        <fullName evidence="2">Uncharacterized protein</fullName>
    </submittedName>
</protein>
<organism evidence="2 3">
    <name type="scientific">Apiospora phragmitis</name>
    <dbReference type="NCBI Taxonomy" id="2905665"/>
    <lineage>
        <taxon>Eukaryota</taxon>
        <taxon>Fungi</taxon>
        <taxon>Dikarya</taxon>
        <taxon>Ascomycota</taxon>
        <taxon>Pezizomycotina</taxon>
        <taxon>Sordariomycetes</taxon>
        <taxon>Xylariomycetidae</taxon>
        <taxon>Amphisphaeriales</taxon>
        <taxon>Apiosporaceae</taxon>
        <taxon>Apiospora</taxon>
    </lineage>
</organism>
<name>A0ABR1SV89_9PEZI</name>
<gene>
    <name evidence="2" type="ORF">PG994_015012</name>
</gene>
<keyword evidence="3" id="KW-1185">Reference proteome</keyword>
<evidence type="ECO:0000313" key="2">
    <source>
        <dbReference type="EMBL" id="KAK8038245.1"/>
    </source>
</evidence>
<feature type="compositionally biased region" description="Basic and acidic residues" evidence="1">
    <location>
        <begin position="78"/>
        <end position="98"/>
    </location>
</feature>
<feature type="compositionally biased region" description="Polar residues" evidence="1">
    <location>
        <begin position="1"/>
        <end position="46"/>
    </location>
</feature>
<proteinExistence type="predicted"/>
<reference evidence="2 3" key="1">
    <citation type="submission" date="2023-01" db="EMBL/GenBank/DDBJ databases">
        <title>Analysis of 21 Apiospora genomes using comparative genomics revels a genus with tremendous synthesis potential of carbohydrate active enzymes and secondary metabolites.</title>
        <authorList>
            <person name="Sorensen T."/>
        </authorList>
    </citation>
    <scope>NUCLEOTIDE SEQUENCE [LARGE SCALE GENOMIC DNA]</scope>
    <source>
        <strain evidence="2 3">CBS 135458</strain>
    </source>
</reference>
<evidence type="ECO:0000256" key="1">
    <source>
        <dbReference type="SAM" id="MobiDB-lite"/>
    </source>
</evidence>
<evidence type="ECO:0000313" key="3">
    <source>
        <dbReference type="Proteomes" id="UP001480595"/>
    </source>
</evidence>
<accession>A0ABR1SV89</accession>
<comment type="caution">
    <text evidence="2">The sequence shown here is derived from an EMBL/GenBank/DDBJ whole genome shotgun (WGS) entry which is preliminary data.</text>
</comment>
<feature type="region of interest" description="Disordered" evidence="1">
    <location>
        <begin position="1"/>
        <end position="133"/>
    </location>
</feature>
<dbReference type="GeneID" id="92099484"/>
<dbReference type="EMBL" id="JAQQWL010000016">
    <property type="protein sequence ID" value="KAK8038245.1"/>
    <property type="molecule type" value="Genomic_DNA"/>
</dbReference>
<dbReference type="RefSeq" id="XP_066708097.1">
    <property type="nucleotide sequence ID" value="XM_066866421.1"/>
</dbReference>
<dbReference type="Proteomes" id="UP001480595">
    <property type="component" value="Unassembled WGS sequence"/>
</dbReference>